<dbReference type="PANTHER" id="PTHR13213">
    <property type="entry name" value="MYB-BINDING PROTEIN 1A FAMILY MEMBER"/>
    <property type="match status" value="1"/>
</dbReference>
<reference evidence="5" key="1">
    <citation type="submission" date="2022-10" db="EMBL/GenBank/DDBJ databases">
        <authorList>
            <person name="Byrne P K."/>
        </authorList>
    </citation>
    <scope>NUCLEOTIDE SEQUENCE</scope>
    <source>
        <strain evidence="5">CBS7001</strain>
    </source>
</reference>
<evidence type="ECO:0008006" key="7">
    <source>
        <dbReference type="Google" id="ProtNLM"/>
    </source>
</evidence>
<evidence type="ECO:0000256" key="2">
    <source>
        <dbReference type="ARBA" id="ARBA00006809"/>
    </source>
</evidence>
<sequence length="1023" mass="115538">MTGKVNRDLFFKLASDLQEERLHAAVALIKDLSALELPSDSEEWSYVLNRLIKGLASDRNSARLGFSLCLTEVINLAMNMPSGQRPKGLESMNDFLDTLSFILDINVNETGKKPVKGKDERGILFGKLFGLKSLLNEPLFSGIFVEDLKRGNTEFIIRFMEQLIDLALRKNWIKEPCLYSLFQTIKMLLPTMNESTAAEILLTYDKYDLTLTNEGLSTYLLLKYESDKDLVPSTLGLKNLGWKNNDPLARGNLPLLTKVLRDSAVAPDTNGKAQDNTKKQKNTNWNPRLHFVWNILLPLFGSGKLENAEHISKKRKKTSNKKVPSSIQFPEFWQMAVDESFFNEKASSERKYLGFLIIDATFKTVPGSCIGYCFSRNVMRTLINQSIDSQRILNKIAQITLDSIIKACEEDPVNKLVPCLSAMLFGPHGSINFDKLTKTSITSKLIAIKELPATVLNQLFNLFVLQLQEKKDDLPHTHFVLDSLLHIIRAHKAEINDVEIIKPVLSPIVYMAFFKHATDDKESEQLHELAKERLYSILGELTINKEMRSEDPQINSWQFLTLRLILDMEKSHKGDLTNPLDEGLEKTKNEAISSLTEISKSNTSQSWGLSTLLSMCLIQLYAGETDSISVIEELCEFAKDENSSMVGITEILLSLLAQKKALLKKLSLIIWQQFIGDVGLKELQILLDVLKTRENKQGFALLFEGEGEFEEVDEEESAVEDESKSESESDSDSESNDDEERDEEDEANEDVVNIDKEATSALIKALNLPDNIVNDKGEVDMDQLEGISDDGDGGDDDEDEESMDDEKMMELDDQLSEIFKRRKEALSSISTGNQRKVEVKESRENVIAFKHRIVDMLTIYVKHCEKLAIANKGELSIEIGGPLSNLVYFIIPMIKCIKETLDRPLADKISKLLKGKIFKIRTSAFKDLDKTIELLDLLKSAHKEMLTSKPGQHANVFFSACSTSSLFLSKLYVDINGNDKFDDLIDLYASTTKQWTQKGKFGANIFIDFINWLSSKKEGVEKK</sequence>
<feature type="compositionally biased region" description="Acidic residues" evidence="4">
    <location>
        <begin position="728"/>
        <end position="749"/>
    </location>
</feature>
<dbReference type="Proteomes" id="UP001162090">
    <property type="component" value="Chromosome 5"/>
</dbReference>
<feature type="region of interest" description="Disordered" evidence="4">
    <location>
        <begin position="774"/>
        <end position="807"/>
    </location>
</feature>
<protein>
    <recommendedName>
        <fullName evidence="7">DNA polymerase V</fullName>
    </recommendedName>
</protein>
<evidence type="ECO:0000256" key="4">
    <source>
        <dbReference type="SAM" id="MobiDB-lite"/>
    </source>
</evidence>
<dbReference type="Pfam" id="PF04931">
    <property type="entry name" value="DNA_pol_phi"/>
    <property type="match status" value="1"/>
</dbReference>
<organism evidence="5 6">
    <name type="scientific">Saccharomyces uvarum</name>
    <name type="common">Yeast</name>
    <name type="synonym">Saccharomyces bayanus var. uvarum</name>
    <dbReference type="NCBI Taxonomy" id="230603"/>
    <lineage>
        <taxon>Eukaryota</taxon>
        <taxon>Fungi</taxon>
        <taxon>Dikarya</taxon>
        <taxon>Ascomycota</taxon>
        <taxon>Saccharomycotina</taxon>
        <taxon>Saccharomycetes</taxon>
        <taxon>Saccharomycetales</taxon>
        <taxon>Saccharomycetaceae</taxon>
        <taxon>Saccharomyces</taxon>
    </lineage>
</organism>
<feature type="compositionally biased region" description="Acidic residues" evidence="4">
    <location>
        <begin position="780"/>
        <end position="804"/>
    </location>
</feature>
<feature type="region of interest" description="Disordered" evidence="4">
    <location>
        <begin position="707"/>
        <end position="753"/>
    </location>
</feature>
<comment type="similarity">
    <text evidence="2">Belongs to the MYBBP1A family.</text>
</comment>
<dbReference type="InterPro" id="IPR016024">
    <property type="entry name" value="ARM-type_fold"/>
</dbReference>
<feature type="compositionally biased region" description="Acidic residues" evidence="4">
    <location>
        <begin position="707"/>
        <end position="720"/>
    </location>
</feature>
<evidence type="ECO:0000256" key="1">
    <source>
        <dbReference type="ARBA" id="ARBA00004123"/>
    </source>
</evidence>
<evidence type="ECO:0000313" key="5">
    <source>
        <dbReference type="EMBL" id="CAI4059679.1"/>
    </source>
</evidence>
<gene>
    <name evidence="5" type="primary">SUVC05G0180</name>
    <name evidence="5" type="ORF">SUVC_05G0180</name>
</gene>
<dbReference type="InterPro" id="IPR007015">
    <property type="entry name" value="DNA_pol_V/MYBBP1A"/>
</dbReference>
<accession>A0AA35JEZ7</accession>
<dbReference type="EMBL" id="OX365916">
    <property type="protein sequence ID" value="CAI4059679.1"/>
    <property type="molecule type" value="Genomic_DNA"/>
</dbReference>
<dbReference type="GO" id="GO:0005730">
    <property type="term" value="C:nucleolus"/>
    <property type="evidence" value="ECO:0007669"/>
    <property type="project" value="InterPro"/>
</dbReference>
<dbReference type="SUPFAM" id="SSF48371">
    <property type="entry name" value="ARM repeat"/>
    <property type="match status" value="1"/>
</dbReference>
<name>A0AA35JEZ7_SACUV</name>
<evidence type="ECO:0000256" key="3">
    <source>
        <dbReference type="ARBA" id="ARBA00023242"/>
    </source>
</evidence>
<evidence type="ECO:0000313" key="6">
    <source>
        <dbReference type="Proteomes" id="UP001162090"/>
    </source>
</evidence>
<dbReference type="AlphaFoldDB" id="A0AA35JEZ7"/>
<dbReference type="PANTHER" id="PTHR13213:SF2">
    <property type="entry name" value="MYB-BINDING PROTEIN 1A"/>
    <property type="match status" value="1"/>
</dbReference>
<keyword evidence="3" id="KW-0539">Nucleus</keyword>
<dbReference type="GO" id="GO:0006355">
    <property type="term" value="P:regulation of DNA-templated transcription"/>
    <property type="evidence" value="ECO:0007669"/>
    <property type="project" value="InterPro"/>
</dbReference>
<dbReference type="GO" id="GO:0000182">
    <property type="term" value="F:rDNA binding"/>
    <property type="evidence" value="ECO:0007669"/>
    <property type="project" value="TreeGrafter"/>
</dbReference>
<comment type="subcellular location">
    <subcellularLocation>
        <location evidence="1">Nucleus</location>
    </subcellularLocation>
</comment>
<proteinExistence type="inferred from homology"/>